<feature type="compositionally biased region" description="Acidic residues" evidence="1">
    <location>
        <begin position="305"/>
        <end position="324"/>
    </location>
</feature>
<protein>
    <submittedName>
        <fullName evidence="2">Uncharacterized protein</fullName>
    </submittedName>
</protein>
<comment type="caution">
    <text evidence="2">The sequence shown here is derived from an EMBL/GenBank/DDBJ whole genome shotgun (WGS) entry which is preliminary data.</text>
</comment>
<reference evidence="2" key="1">
    <citation type="journal article" date="2021" name="J Fungi (Basel)">
        <title>Virulence traits and population genomics of the black yeast Aureobasidium melanogenum.</title>
        <authorList>
            <person name="Cernosa A."/>
            <person name="Sun X."/>
            <person name="Gostincar C."/>
            <person name="Fang C."/>
            <person name="Gunde-Cimerman N."/>
            <person name="Song Z."/>
        </authorList>
    </citation>
    <scope>NUCLEOTIDE SEQUENCE</scope>
    <source>
        <strain evidence="2">EXF-9298</strain>
    </source>
</reference>
<organism evidence="2 3">
    <name type="scientific">Aureobasidium melanogenum</name>
    <name type="common">Aureobasidium pullulans var. melanogenum</name>
    <dbReference type="NCBI Taxonomy" id="46634"/>
    <lineage>
        <taxon>Eukaryota</taxon>
        <taxon>Fungi</taxon>
        <taxon>Dikarya</taxon>
        <taxon>Ascomycota</taxon>
        <taxon>Pezizomycotina</taxon>
        <taxon>Dothideomycetes</taxon>
        <taxon>Dothideomycetidae</taxon>
        <taxon>Dothideales</taxon>
        <taxon>Saccotheciaceae</taxon>
        <taxon>Aureobasidium</taxon>
    </lineage>
</organism>
<reference evidence="2" key="2">
    <citation type="submission" date="2021-08" db="EMBL/GenBank/DDBJ databases">
        <authorList>
            <person name="Gostincar C."/>
            <person name="Sun X."/>
            <person name="Song Z."/>
            <person name="Gunde-Cimerman N."/>
        </authorList>
    </citation>
    <scope>NUCLEOTIDE SEQUENCE</scope>
    <source>
        <strain evidence="2">EXF-9298</strain>
    </source>
</reference>
<dbReference type="Proteomes" id="UP000729357">
    <property type="component" value="Unassembled WGS sequence"/>
</dbReference>
<name>A0A9P8JL72_AURME</name>
<dbReference type="AlphaFoldDB" id="A0A9P8JL72"/>
<dbReference type="SUPFAM" id="SSF52047">
    <property type="entry name" value="RNI-like"/>
    <property type="match status" value="1"/>
</dbReference>
<dbReference type="EMBL" id="JAHFXS010003350">
    <property type="protein sequence ID" value="KAG9968625.1"/>
    <property type="molecule type" value="Genomic_DNA"/>
</dbReference>
<evidence type="ECO:0000313" key="3">
    <source>
        <dbReference type="Proteomes" id="UP000729357"/>
    </source>
</evidence>
<feature type="region of interest" description="Disordered" evidence="1">
    <location>
        <begin position="301"/>
        <end position="330"/>
    </location>
</feature>
<evidence type="ECO:0000256" key="1">
    <source>
        <dbReference type="SAM" id="MobiDB-lite"/>
    </source>
</evidence>
<feature type="non-terminal residue" evidence="2">
    <location>
        <position position="347"/>
    </location>
</feature>
<keyword evidence="3" id="KW-1185">Reference proteome</keyword>
<accession>A0A9P8JL72</accession>
<gene>
    <name evidence="2" type="ORF">KCU98_g15618</name>
</gene>
<proteinExistence type="predicted"/>
<evidence type="ECO:0000313" key="2">
    <source>
        <dbReference type="EMBL" id="KAG9968625.1"/>
    </source>
</evidence>
<sequence length="347" mass="39290">MLEQDDLPYSEPTSLLQDAANASTSLLRSGLFEKQLTLAFWKLQVQRIEIHARLRKAAADLAPGLSHLVQQTGRDPFKDVLFGVKPSWEYRTTDMVTCLTQQVISALLQSQMPVSALVTDSFQSDRLTLCPTLLASAQDLKRLTRLVLRIGLYSRNSMTTESANQNPDFDLFTLVNNLPCLEELSLASGPKSDDNTPLPLNKFLTRLSLSRKVQKLDLRVIRDAAPELPAIFASLPPSLKRLGLSFSVDKDLENTPWNAMFSELRGLLTQLEHLVIGIGSIEFRAKGKDKIDQRLEWLAKNMPEYGEEEDDEDDDDDDEDEEEDQRPKFTKECIRIGNRVFMRVRPI</sequence>